<accession>A0A5S3PWW5</accession>
<dbReference type="RefSeq" id="WP_138657515.1">
    <property type="nucleotide sequence ID" value="NZ_VATY01000001.1"/>
</dbReference>
<feature type="domain" description="Cytochrome C Planctomycete-type" evidence="2">
    <location>
        <begin position="190"/>
        <end position="249"/>
    </location>
</feature>
<dbReference type="EMBL" id="VATY01000001">
    <property type="protein sequence ID" value="TMM59526.1"/>
    <property type="molecule type" value="Genomic_DNA"/>
</dbReference>
<dbReference type="Pfam" id="PF07635">
    <property type="entry name" value="PSCyt1"/>
    <property type="match status" value="1"/>
</dbReference>
<dbReference type="PANTHER" id="PTHR35889:SF3">
    <property type="entry name" value="F-BOX DOMAIN-CONTAINING PROTEIN"/>
    <property type="match status" value="1"/>
</dbReference>
<evidence type="ECO:0000259" key="2">
    <source>
        <dbReference type="Pfam" id="PF07635"/>
    </source>
</evidence>
<gene>
    <name evidence="3" type="ORF">FEE95_08920</name>
</gene>
<keyword evidence="4" id="KW-1185">Reference proteome</keyword>
<keyword evidence="1" id="KW-0812">Transmembrane</keyword>
<name>A0A5S3PWW5_9FLAO</name>
<feature type="transmembrane region" description="Helical" evidence="1">
    <location>
        <begin position="43"/>
        <end position="64"/>
    </location>
</feature>
<keyword evidence="1" id="KW-1133">Transmembrane helix</keyword>
<feature type="transmembrane region" description="Helical" evidence="1">
    <location>
        <begin position="71"/>
        <end position="90"/>
    </location>
</feature>
<dbReference type="AlphaFoldDB" id="A0A5S3PWW5"/>
<feature type="transmembrane region" description="Helical" evidence="1">
    <location>
        <begin position="12"/>
        <end position="31"/>
    </location>
</feature>
<reference evidence="3 4" key="1">
    <citation type="submission" date="2019-05" db="EMBL/GenBank/DDBJ databases">
        <authorList>
            <person name="Zhang J.-Y."/>
            <person name="Feg X."/>
            <person name="Du Z.-J."/>
        </authorList>
    </citation>
    <scope>NUCLEOTIDE SEQUENCE [LARGE SCALE GENOMIC DNA]</scope>
    <source>
        <strain evidence="3 4">RZ26</strain>
    </source>
</reference>
<dbReference type="InterPro" id="IPR032675">
    <property type="entry name" value="LRR_dom_sf"/>
</dbReference>
<feature type="transmembrane region" description="Helical" evidence="1">
    <location>
        <begin position="133"/>
        <end position="151"/>
    </location>
</feature>
<evidence type="ECO:0000313" key="4">
    <source>
        <dbReference type="Proteomes" id="UP000310314"/>
    </source>
</evidence>
<dbReference type="Proteomes" id="UP000310314">
    <property type="component" value="Unassembled WGS sequence"/>
</dbReference>
<protein>
    <recommendedName>
        <fullName evidence="2">Cytochrome C Planctomycete-type domain-containing protein</fullName>
    </recommendedName>
</protein>
<organism evidence="3 4">
    <name type="scientific">Maribacter algarum</name>
    <name type="common">ex Zhang et al. 2020</name>
    <dbReference type="NCBI Taxonomy" id="2578118"/>
    <lineage>
        <taxon>Bacteria</taxon>
        <taxon>Pseudomonadati</taxon>
        <taxon>Bacteroidota</taxon>
        <taxon>Flavobacteriia</taxon>
        <taxon>Flavobacteriales</taxon>
        <taxon>Flavobacteriaceae</taxon>
        <taxon>Maribacter</taxon>
    </lineage>
</organism>
<dbReference type="Gene3D" id="3.80.10.10">
    <property type="entry name" value="Ribonuclease Inhibitor"/>
    <property type="match status" value="1"/>
</dbReference>
<dbReference type="SUPFAM" id="SSF52047">
    <property type="entry name" value="RNI-like"/>
    <property type="match status" value="1"/>
</dbReference>
<sequence length="476" mass="53041">MTDSNNSRWVDYVIFGLSIFLIFCLIFESYIELPNLVAWLGRWHPVVLHFPIVLLLIAVFLGLTGKTIPKLLLTIATIAALITAISGFFLGTETSTKGDLLFWHQWLGGGTAILAVIWYWLHASDLGGKIYTKALQVALAIIIGFTGHYGGMVTHGEEFLALPTEKRQEEIPENPLIYKDIVARILDESCVNCHNPNKQKGELLMTSLSQLLKGGESGATIIPGNSEESELIQRLHLPVSDEKHMPPEGEKNLTENEIQILERWIALGASDTLRFSHLDNDEPLAALIEKFKKPDELRTWAELPAVADTTIARLSSDYLTIKRLAGNVDALSINMYKPPEYHSDLVTKLKSIAQNIIEMDVSGLPISQVEMGQIAAFENLEWLEIDGTPITDAETDTLKVLSKLRTLKIYDTQIGDNTLSVIRNMGDLEQIYLWKTEVTEEALQQLRIANPSLQINTGIDPEIQASFAKKDSVSKN</sequence>
<dbReference type="InterPro" id="IPR011429">
    <property type="entry name" value="Cyt_c_Planctomycete-type"/>
</dbReference>
<feature type="transmembrane region" description="Helical" evidence="1">
    <location>
        <begin position="102"/>
        <end position="121"/>
    </location>
</feature>
<proteinExistence type="predicted"/>
<evidence type="ECO:0000256" key="1">
    <source>
        <dbReference type="SAM" id="Phobius"/>
    </source>
</evidence>
<dbReference type="PANTHER" id="PTHR35889">
    <property type="entry name" value="CYCLOINULO-OLIGOSACCHARIDE FRUCTANOTRANSFERASE-RELATED"/>
    <property type="match status" value="1"/>
</dbReference>
<evidence type="ECO:0000313" key="3">
    <source>
        <dbReference type="EMBL" id="TMM59526.1"/>
    </source>
</evidence>
<dbReference type="OrthoDB" id="1099022at2"/>
<comment type="caution">
    <text evidence="3">The sequence shown here is derived from an EMBL/GenBank/DDBJ whole genome shotgun (WGS) entry which is preliminary data.</text>
</comment>
<keyword evidence="1" id="KW-0472">Membrane</keyword>